<feature type="transmembrane region" description="Helical" evidence="14">
    <location>
        <begin position="478"/>
        <end position="501"/>
    </location>
</feature>
<protein>
    <recommendedName>
        <fullName evidence="4 14">Phosphatidylglycerol lysyltransferase</fullName>
        <ecNumber evidence="3 14">2.3.2.3</ecNumber>
    </recommendedName>
    <alternativeName>
        <fullName evidence="12 14">Lysylphosphatidylglycerol synthase</fullName>
    </alternativeName>
</protein>
<dbReference type="PANTHER" id="PTHR34697">
    <property type="entry name" value="PHOSPHATIDYLGLYCEROL LYSYLTRANSFERASE"/>
    <property type="match status" value="1"/>
</dbReference>
<feature type="transmembrane region" description="Helical" evidence="14">
    <location>
        <begin position="413"/>
        <end position="429"/>
    </location>
</feature>
<evidence type="ECO:0000256" key="6">
    <source>
        <dbReference type="ARBA" id="ARBA00022679"/>
    </source>
</evidence>
<evidence type="ECO:0000256" key="1">
    <source>
        <dbReference type="ARBA" id="ARBA00004651"/>
    </source>
</evidence>
<feature type="transmembrane region" description="Helical" evidence="14">
    <location>
        <begin position="330"/>
        <end position="349"/>
    </location>
</feature>
<reference evidence="16 17" key="1">
    <citation type="submission" date="2023-06" db="EMBL/GenBank/DDBJ databases">
        <title>Influencing factors and mechanism of Cr(VI) reduction by facultative anaerobic Exiguobacterium sp. PY14.</title>
        <authorList>
            <person name="Zou L."/>
        </authorList>
    </citation>
    <scope>NUCLEOTIDE SEQUENCE [LARGE SCALE GENOMIC DNA]</scope>
    <source>
        <strain evidence="16 17">PY14</strain>
    </source>
</reference>
<sequence length="832" mass="92615">MQKRFSWKQLKWLLPFLLIGLILYQSGQELQNLSLAAAFQTLEALTGFEQIALIGLGLVAVLTMTGYDYFLLRSLDVHLPLSKLLRAAWITNSMNGMIGFGGVIGIALRTSLYRPYTDTKRLLRAIGWMTPTLISGLSLLAAGVLLGLFPASALTGTKQWIWPVLVATLAVLPLYIYVTRKRSNLDWTTLLGYIATSLAEWVTAGLVALYALHLLGGEAPLTAMMGVFIVATIVGVVSLVPGGVGSFDLLYLVGMTQLGIDQEIVLSSLIVYRFVYFIVPFMIGLFLAALVFGDQVVKQIEYKPMIGSSYEIGTVVWRIVSRTLAKTGRLAGSLIALMTSLVLWFQTLLPSVSPLYSTALWLQWIGTLALFSAGLLTLLTTFGMYIRTKRVLWLVGVAVFIASIGVIARGFNLFEAFVVGGFALFVWLTRTQHRRYRSIVTVSRVVRNVFYVGLYVGTHAFLLQSFSQTDTIFFDPEAAAGLSIAAVVLAGLLMIGIFMLFNRLKRPKLGSSFEPSRFAAFQATHATTSAFDLAYMNDKLVYYGPDDEGCLLFAVSGNHAIVLGDVQGARDAASHLLLTFIEETDRLGYIPIFYQVTPDWMPRLHDAGFTFFKLGEEATVDVATFSLTGKKRANMRSLYNQFTKRDYTADIVMHPSPDLIMSMRFISDDWLGNRSEKGFSLGFFNEQALTHYPVALLRDDTGQVIAFITLLRGSDTVSIDLMRSKNDALPGSIEVLILHVIEWARANDYAYVGLGMAPLASVGEHTFAYWPERIAADIFENISYIYPFSGLRQFKHKFKPTWEARYLAIRKRRKLLPSLLRTARLISRKRES</sequence>
<keyword evidence="9 14" id="KW-0443">Lipid metabolism</keyword>
<evidence type="ECO:0000256" key="5">
    <source>
        <dbReference type="ARBA" id="ARBA00022475"/>
    </source>
</evidence>
<name>A0ABT7MNQ1_9BACL</name>
<feature type="transmembrane region" description="Helical" evidence="14">
    <location>
        <begin position="391"/>
        <end position="407"/>
    </location>
</feature>
<evidence type="ECO:0000256" key="13">
    <source>
        <dbReference type="ARBA" id="ARBA00047540"/>
    </source>
</evidence>
<dbReference type="Pfam" id="PF03706">
    <property type="entry name" value="LPG_synthase_TM"/>
    <property type="match status" value="1"/>
</dbReference>
<keyword evidence="5" id="KW-1003">Cell membrane</keyword>
<keyword evidence="10 14" id="KW-0472">Membrane</keyword>
<dbReference type="InterPro" id="IPR022791">
    <property type="entry name" value="L-PG_synthase/AglD"/>
</dbReference>
<dbReference type="InterPro" id="IPR016181">
    <property type="entry name" value="Acyl_CoA_acyltransferase"/>
</dbReference>
<dbReference type="NCBIfam" id="NF033480">
    <property type="entry name" value="bifunc_MprF"/>
    <property type="match status" value="1"/>
</dbReference>
<evidence type="ECO:0000256" key="11">
    <source>
        <dbReference type="ARBA" id="ARBA00023251"/>
    </source>
</evidence>
<evidence type="ECO:0000256" key="2">
    <source>
        <dbReference type="ARBA" id="ARBA00008627"/>
    </source>
</evidence>
<dbReference type="PANTHER" id="PTHR34697:SF2">
    <property type="entry name" value="PHOSPHATIDYLGLYCEROL LYSYLTRANSFERASE"/>
    <property type="match status" value="1"/>
</dbReference>
<dbReference type="InterPro" id="IPR024320">
    <property type="entry name" value="LPG_synthase_C"/>
</dbReference>
<keyword evidence="6 14" id="KW-0808">Transferase</keyword>
<evidence type="ECO:0000256" key="3">
    <source>
        <dbReference type="ARBA" id="ARBA00012014"/>
    </source>
</evidence>
<accession>A0ABT7MNQ1</accession>
<evidence type="ECO:0000313" key="16">
    <source>
        <dbReference type="EMBL" id="MDL5376831.1"/>
    </source>
</evidence>
<proteinExistence type="inferred from homology"/>
<feature type="transmembrane region" description="Helical" evidence="14">
    <location>
        <begin position="51"/>
        <end position="72"/>
    </location>
</feature>
<feature type="transmembrane region" description="Helical" evidence="14">
    <location>
        <begin position="274"/>
        <end position="293"/>
    </location>
</feature>
<feature type="transmembrane region" description="Helical" evidence="14">
    <location>
        <begin position="361"/>
        <end position="379"/>
    </location>
</feature>
<feature type="transmembrane region" description="Helical" evidence="14">
    <location>
        <begin position="84"/>
        <end position="108"/>
    </location>
</feature>
<comment type="catalytic activity">
    <reaction evidence="13 14">
        <text>L-lysyl-tRNA(Lys) + a 1,2-diacyl-sn-glycero-3-phospho-(1'-sn-glycerol) = a 1,2-diacyl-sn-glycero-3-phospho-1'-(3'-O-L-lysyl)-sn-glycerol + tRNA(Lys)</text>
        <dbReference type="Rhea" id="RHEA:10668"/>
        <dbReference type="Rhea" id="RHEA-COMP:9696"/>
        <dbReference type="Rhea" id="RHEA-COMP:9697"/>
        <dbReference type="ChEBI" id="CHEBI:64716"/>
        <dbReference type="ChEBI" id="CHEBI:75792"/>
        <dbReference type="ChEBI" id="CHEBI:78442"/>
        <dbReference type="ChEBI" id="CHEBI:78529"/>
        <dbReference type="EC" id="2.3.2.3"/>
    </reaction>
</comment>
<comment type="similarity">
    <text evidence="2 14">Belongs to the LPG synthase family.</text>
</comment>
<evidence type="ECO:0000313" key="17">
    <source>
        <dbReference type="Proteomes" id="UP001230807"/>
    </source>
</evidence>
<dbReference type="InterPro" id="IPR051211">
    <property type="entry name" value="PG_lysyltransferase"/>
</dbReference>
<evidence type="ECO:0000256" key="9">
    <source>
        <dbReference type="ARBA" id="ARBA00023098"/>
    </source>
</evidence>
<feature type="transmembrane region" description="Helical" evidence="14">
    <location>
        <begin position="190"/>
        <end position="215"/>
    </location>
</feature>
<comment type="subcellular location">
    <subcellularLocation>
        <location evidence="1 14">Cell membrane</location>
        <topology evidence="1 14">Multi-pass membrane protein</topology>
    </subcellularLocation>
</comment>
<dbReference type="RefSeq" id="WP_286038354.1">
    <property type="nucleotide sequence ID" value="NZ_CP183077.1"/>
</dbReference>
<feature type="transmembrane region" description="Helical" evidence="14">
    <location>
        <begin position="449"/>
        <end position="466"/>
    </location>
</feature>
<organism evidence="16 17">
    <name type="scientific">Exiguobacterium mexicanum</name>
    <dbReference type="NCBI Taxonomy" id="340146"/>
    <lineage>
        <taxon>Bacteria</taxon>
        <taxon>Bacillati</taxon>
        <taxon>Bacillota</taxon>
        <taxon>Bacilli</taxon>
        <taxon>Bacillales</taxon>
        <taxon>Bacillales Family XII. Incertae Sedis</taxon>
        <taxon>Exiguobacterium</taxon>
    </lineage>
</organism>
<feature type="transmembrane region" description="Helical" evidence="14">
    <location>
        <begin position="227"/>
        <end position="254"/>
    </location>
</feature>
<evidence type="ECO:0000256" key="8">
    <source>
        <dbReference type="ARBA" id="ARBA00022989"/>
    </source>
</evidence>
<keyword evidence="17" id="KW-1185">Reference proteome</keyword>
<feature type="transmembrane region" description="Helical" evidence="14">
    <location>
        <begin position="128"/>
        <end position="148"/>
    </location>
</feature>
<dbReference type="EC" id="2.3.2.3" evidence="3 14"/>
<evidence type="ECO:0000256" key="7">
    <source>
        <dbReference type="ARBA" id="ARBA00022692"/>
    </source>
</evidence>
<evidence type="ECO:0000256" key="12">
    <source>
        <dbReference type="ARBA" id="ARBA00031899"/>
    </source>
</evidence>
<keyword evidence="11 14" id="KW-0046">Antibiotic resistance</keyword>
<evidence type="ECO:0000256" key="10">
    <source>
        <dbReference type="ARBA" id="ARBA00023136"/>
    </source>
</evidence>
<feature type="domain" description="Phosphatidylglycerol lysyltransferase C-terminal" evidence="15">
    <location>
        <begin position="525"/>
        <end position="808"/>
    </location>
</feature>
<evidence type="ECO:0000256" key="14">
    <source>
        <dbReference type="RuleBase" id="RU363042"/>
    </source>
</evidence>
<feature type="transmembrane region" description="Helical" evidence="14">
    <location>
        <begin position="160"/>
        <end position="178"/>
    </location>
</feature>
<dbReference type="Pfam" id="PF09924">
    <property type="entry name" value="LPG_synthase_C"/>
    <property type="match status" value="1"/>
</dbReference>
<dbReference type="EMBL" id="JASWER010000005">
    <property type="protein sequence ID" value="MDL5376831.1"/>
    <property type="molecule type" value="Genomic_DNA"/>
</dbReference>
<dbReference type="Proteomes" id="UP001230807">
    <property type="component" value="Unassembled WGS sequence"/>
</dbReference>
<keyword evidence="7 14" id="KW-0812">Transmembrane</keyword>
<dbReference type="SUPFAM" id="SSF55729">
    <property type="entry name" value="Acyl-CoA N-acyltransferases (Nat)"/>
    <property type="match status" value="1"/>
</dbReference>
<evidence type="ECO:0000256" key="4">
    <source>
        <dbReference type="ARBA" id="ARBA00021546"/>
    </source>
</evidence>
<comment type="function">
    <text evidence="14">Catalyzes the transfer of a lysyl group from L-lysyl-tRNA(Lys) to membrane-bound phosphatidylglycerol (PG), which produces lysylphosphatidylglycerol (LPG), a major component of the bacterial membrane with a positive net charge. LPG synthesis contributes to bacterial virulence as it is involved in the resistance mechanism against cationic antimicrobial peptides (CAMP) produces by the host's immune system (defensins, cathelicidins) and by the competing microorganisms.</text>
</comment>
<keyword evidence="8 14" id="KW-1133">Transmembrane helix</keyword>
<comment type="caution">
    <text evidence="16">The sequence shown here is derived from an EMBL/GenBank/DDBJ whole genome shotgun (WGS) entry which is preliminary data.</text>
</comment>
<evidence type="ECO:0000259" key="15">
    <source>
        <dbReference type="Pfam" id="PF09924"/>
    </source>
</evidence>
<gene>
    <name evidence="14 16" type="primary">mprF</name>
    <name evidence="16" type="ORF">QR695_07400</name>
</gene>